<evidence type="ECO:0000313" key="3">
    <source>
        <dbReference type="Proteomes" id="UP001253193"/>
    </source>
</evidence>
<comment type="caution">
    <text evidence="2">The sequence shown here is derived from an EMBL/GenBank/DDBJ whole genome shotgun (WGS) entry which is preliminary data.</text>
</comment>
<protein>
    <submittedName>
        <fullName evidence="2">Uncharacterized protein</fullName>
    </submittedName>
</protein>
<name>A0AAW8Q2Y5_VIBPH</name>
<gene>
    <name evidence="2" type="ORF">QX249_09265</name>
</gene>
<feature type="region of interest" description="Disordered" evidence="1">
    <location>
        <begin position="124"/>
        <end position="143"/>
    </location>
</feature>
<organism evidence="2 3">
    <name type="scientific">Vibrio parahaemolyticus</name>
    <dbReference type="NCBI Taxonomy" id="670"/>
    <lineage>
        <taxon>Bacteria</taxon>
        <taxon>Pseudomonadati</taxon>
        <taxon>Pseudomonadota</taxon>
        <taxon>Gammaproteobacteria</taxon>
        <taxon>Vibrionales</taxon>
        <taxon>Vibrionaceae</taxon>
        <taxon>Vibrio</taxon>
    </lineage>
</organism>
<evidence type="ECO:0000313" key="2">
    <source>
        <dbReference type="EMBL" id="MDS1820843.1"/>
    </source>
</evidence>
<dbReference type="AlphaFoldDB" id="A0AAW8Q2Y5"/>
<evidence type="ECO:0000256" key="1">
    <source>
        <dbReference type="SAM" id="MobiDB-lite"/>
    </source>
</evidence>
<dbReference type="EMBL" id="JAUHGG010000003">
    <property type="protein sequence ID" value="MDS1820843.1"/>
    <property type="molecule type" value="Genomic_DNA"/>
</dbReference>
<dbReference type="Proteomes" id="UP001253193">
    <property type="component" value="Unassembled WGS sequence"/>
</dbReference>
<proteinExistence type="predicted"/>
<accession>A0AAW8Q2Y5</accession>
<reference evidence="2" key="1">
    <citation type="submission" date="2023-06" db="EMBL/GenBank/DDBJ databases">
        <title>Genomic Diversity of Vibrio spp. and Metagenomic Analysis of Pathogens in Florida Gulf Coastal Waters Following Hurricane Ian.</title>
        <authorList>
            <person name="Brumfield K.D."/>
        </authorList>
    </citation>
    <scope>NUCLEOTIDE SEQUENCE</scope>
    <source>
        <strain evidence="2">WBS2B-138</strain>
    </source>
</reference>
<feature type="compositionally biased region" description="Basic residues" evidence="1">
    <location>
        <begin position="133"/>
        <end position="143"/>
    </location>
</feature>
<dbReference type="RefSeq" id="WP_311019624.1">
    <property type="nucleotide sequence ID" value="NZ_JAUHGG010000003.1"/>
</dbReference>
<sequence length="143" mass="16494">MILPEVNNLTDGLLEYYKKIVELEGALMSFNIINVSKKQNEIMVLRVMINKRWKELEKAFVERTNRPFTAENFEDYCSGDARLSIARANLHGYCTECSKILDVIFADNEHAKKVSENFFGKPLEEKANPKFGKWGKKAKNNES</sequence>